<dbReference type="AlphaFoldDB" id="A0A3E4ULP1"/>
<comment type="caution">
    <text evidence="1">The sequence shown here is derived from an EMBL/GenBank/DDBJ whole genome shotgun (WGS) entry which is preliminary data.</text>
</comment>
<dbReference type="PANTHER" id="PTHR35532:SF5">
    <property type="entry name" value="CARBOHYDRATE-BINDING DOMAIN-CONTAINING PROTEIN"/>
    <property type="match status" value="1"/>
</dbReference>
<dbReference type="InterPro" id="IPR038765">
    <property type="entry name" value="Papain-like_cys_pep_sf"/>
</dbReference>
<dbReference type="PROSITE" id="PS51257">
    <property type="entry name" value="PROKAR_LIPOPROTEIN"/>
    <property type="match status" value="1"/>
</dbReference>
<proteinExistence type="predicted"/>
<evidence type="ECO:0000313" key="1">
    <source>
        <dbReference type="EMBL" id="RGM10866.1"/>
    </source>
</evidence>
<evidence type="ECO:0000313" key="2">
    <source>
        <dbReference type="Proteomes" id="UP000261223"/>
    </source>
</evidence>
<dbReference type="SUPFAM" id="SSF54001">
    <property type="entry name" value="Cysteine proteinases"/>
    <property type="match status" value="1"/>
</dbReference>
<accession>A0A3E4ULP1</accession>
<dbReference type="PANTHER" id="PTHR35532">
    <property type="entry name" value="SIMILAR TO POLYHYDROXYALKANOATE DEPOLYMERASE"/>
    <property type="match status" value="1"/>
</dbReference>
<dbReference type="EMBL" id="QSSV01000020">
    <property type="protein sequence ID" value="RGM10866.1"/>
    <property type="molecule type" value="Genomic_DNA"/>
</dbReference>
<dbReference type="Proteomes" id="UP000261223">
    <property type="component" value="Unassembled WGS sequence"/>
</dbReference>
<organism evidence="1 2">
    <name type="scientific">Bacteroides stercoris</name>
    <dbReference type="NCBI Taxonomy" id="46506"/>
    <lineage>
        <taxon>Bacteria</taxon>
        <taxon>Pseudomonadati</taxon>
        <taxon>Bacteroidota</taxon>
        <taxon>Bacteroidia</taxon>
        <taxon>Bacteroidales</taxon>
        <taxon>Bacteroidaceae</taxon>
        <taxon>Bacteroides</taxon>
    </lineage>
</organism>
<dbReference type="Gene3D" id="2.60.120.260">
    <property type="entry name" value="Galactose-binding domain-like"/>
    <property type="match status" value="2"/>
</dbReference>
<gene>
    <name evidence="1" type="ORF">DXC34_14485</name>
</gene>
<protein>
    <submittedName>
        <fullName evidence="1">Uncharacterized protein</fullName>
    </submittedName>
</protein>
<dbReference type="RefSeq" id="WP_117742313.1">
    <property type="nucleotide sequence ID" value="NZ_QSSV01000020.1"/>
</dbReference>
<sequence length="644" mass="74472">MRKLIIYGVLLLLLASCRKERFISATDVLEQNPRLEEVLEACGDDSLKRQAALFLLENLPYYYSYERSTALDAHLKTYELYGTGKYSLEEVQDSVRKLYGNTNLAGLRLVSDVKIKPDLLIDHLEWAFKVWREQPWGKNVSFHDFCEYILPYRIKDEPLKAWREEIYKKYNPMLDAVRKLPEAEDPLFVARVLLDSISREDSHFNASLGYGPHVGPDLVKWVSGNCRELTDRLIYIFRAVGIPCGCDYMPLRGDANVAHYWNFVQDKYGDSYYMYEKRAIEPVRTFFGARSKIYRQTFSLNRDMQAGKRGKPEDVWPGFRYPCSQDVTRLYSGKNTYDFVIPVEKCFRAIASDEVVYLCASTRLDWQPVAWTYPSEEGMIFKEVAGGVVLMLAVYESGRLVPVSEPFELNKETGGIHYFEVSDKQEEVCLLNKYNQLYELFPQHMVGGVFEGSNIRDFSVKDTLFVINQNPLRLHNVVVLRGMKPYRYVRYYGPENSYCDVSEVAFYETAKDTCALQGKPMGTSNAPDGDLTHDYTNVFDGDHCTSFRYRLPSGGWAGLDLGCPYRIGKIVFTPRNRDNYIYKGETYELFYSSQGEWNSAGTQVAVSDSLLYTVPKGALFYLKNYTRGKDERIFEYDEGIQRYW</sequence>
<reference evidence="1 2" key="1">
    <citation type="submission" date="2018-08" db="EMBL/GenBank/DDBJ databases">
        <title>A genome reference for cultivated species of the human gut microbiota.</title>
        <authorList>
            <person name="Zou Y."/>
            <person name="Xue W."/>
            <person name="Luo G."/>
        </authorList>
    </citation>
    <scope>NUCLEOTIDE SEQUENCE [LARGE SCALE GENOMIC DNA]</scope>
    <source>
        <strain evidence="1 2">TF03-6</strain>
    </source>
</reference>
<name>A0A3E4ULP1_BACSE</name>